<name>A0A1R3KUC7_9ROSI</name>
<protein>
    <submittedName>
        <fullName evidence="1">Uncharacterized protein</fullName>
    </submittedName>
</protein>
<comment type="caution">
    <text evidence="1">The sequence shown here is derived from an EMBL/GenBank/DDBJ whole genome shotgun (WGS) entry which is preliminary data.</text>
</comment>
<dbReference type="AlphaFoldDB" id="A0A1R3KUC7"/>
<gene>
    <name evidence="1" type="ORF">COLO4_04344</name>
</gene>
<sequence length="106" mass="11513">MDLLVSASKPEPKPPFTSRLEPLHHLEYAFTLNGPKASCFRGFKSVPSSRISNQDNSPMNNFKFLGFTLNPPFSPSDGLISGSLHQGDALATELTLSNFLSITSSN</sequence>
<reference evidence="2" key="1">
    <citation type="submission" date="2013-09" db="EMBL/GenBank/DDBJ databases">
        <title>Corchorus olitorius genome sequencing.</title>
        <authorList>
            <person name="Alam M."/>
            <person name="Haque M.S."/>
            <person name="Islam M.S."/>
            <person name="Emdad E.M."/>
            <person name="Islam M.M."/>
            <person name="Ahmed B."/>
            <person name="Halim A."/>
            <person name="Hossen Q.M.M."/>
            <person name="Hossain M.Z."/>
            <person name="Ahmed R."/>
            <person name="Khan M.M."/>
            <person name="Islam R."/>
            <person name="Rashid M.M."/>
            <person name="Khan S.A."/>
            <person name="Rahman M.S."/>
            <person name="Alam M."/>
            <person name="Yahiya A.S."/>
            <person name="Khan M.S."/>
            <person name="Azam M.S."/>
            <person name="Haque T."/>
            <person name="Lashkar M.Z.H."/>
            <person name="Akhand A.I."/>
            <person name="Morshed G."/>
            <person name="Roy S."/>
            <person name="Uddin K.S."/>
            <person name="Rabeya T."/>
            <person name="Hossain A.S."/>
            <person name="Chowdhury A."/>
            <person name="Snigdha A.R."/>
            <person name="Mortoza M.S."/>
            <person name="Matin S.A."/>
            <person name="Hoque S.M.E."/>
            <person name="Islam M.K."/>
            <person name="Roy D.K."/>
            <person name="Haider R."/>
            <person name="Moosa M.M."/>
            <person name="Elias S.M."/>
            <person name="Hasan A.M."/>
            <person name="Jahan S."/>
            <person name="Shafiuddin M."/>
            <person name="Mahmood N."/>
            <person name="Shommy N.S."/>
        </authorList>
    </citation>
    <scope>NUCLEOTIDE SEQUENCE [LARGE SCALE GENOMIC DNA]</scope>
    <source>
        <strain evidence="2">cv. O-4</strain>
    </source>
</reference>
<dbReference type="Proteomes" id="UP000187203">
    <property type="component" value="Unassembled WGS sequence"/>
</dbReference>
<keyword evidence="2" id="KW-1185">Reference proteome</keyword>
<organism evidence="1 2">
    <name type="scientific">Corchorus olitorius</name>
    <dbReference type="NCBI Taxonomy" id="93759"/>
    <lineage>
        <taxon>Eukaryota</taxon>
        <taxon>Viridiplantae</taxon>
        <taxon>Streptophyta</taxon>
        <taxon>Embryophyta</taxon>
        <taxon>Tracheophyta</taxon>
        <taxon>Spermatophyta</taxon>
        <taxon>Magnoliopsida</taxon>
        <taxon>eudicotyledons</taxon>
        <taxon>Gunneridae</taxon>
        <taxon>Pentapetalae</taxon>
        <taxon>rosids</taxon>
        <taxon>malvids</taxon>
        <taxon>Malvales</taxon>
        <taxon>Malvaceae</taxon>
        <taxon>Grewioideae</taxon>
        <taxon>Apeibeae</taxon>
        <taxon>Corchorus</taxon>
    </lineage>
</organism>
<accession>A0A1R3KUC7</accession>
<evidence type="ECO:0000313" key="1">
    <source>
        <dbReference type="EMBL" id="OMP10703.1"/>
    </source>
</evidence>
<evidence type="ECO:0000313" key="2">
    <source>
        <dbReference type="Proteomes" id="UP000187203"/>
    </source>
</evidence>
<proteinExistence type="predicted"/>
<dbReference type="EMBL" id="AWUE01011358">
    <property type="protein sequence ID" value="OMP10703.1"/>
    <property type="molecule type" value="Genomic_DNA"/>
</dbReference>